<dbReference type="GO" id="GO:0016887">
    <property type="term" value="F:ATP hydrolysis activity"/>
    <property type="evidence" value="ECO:0007669"/>
    <property type="project" value="TreeGrafter"/>
</dbReference>
<dbReference type="PROSITE" id="PS00662">
    <property type="entry name" value="T2SP_E"/>
    <property type="match status" value="1"/>
</dbReference>
<keyword evidence="6" id="KW-1185">Reference proteome</keyword>
<keyword evidence="3" id="KW-0067">ATP-binding</keyword>
<proteinExistence type="inferred from homology"/>
<evidence type="ECO:0000259" key="4">
    <source>
        <dbReference type="PROSITE" id="PS00662"/>
    </source>
</evidence>
<dbReference type="SUPFAM" id="SSF52540">
    <property type="entry name" value="P-loop containing nucleoside triphosphate hydrolases"/>
    <property type="match status" value="1"/>
</dbReference>
<reference evidence="6" key="1">
    <citation type="submission" date="2016-10" db="EMBL/GenBank/DDBJ databases">
        <authorList>
            <person name="Varghese N."/>
            <person name="Submissions S."/>
        </authorList>
    </citation>
    <scope>NUCLEOTIDE SEQUENCE [LARGE SCALE GENOMIC DNA]</scope>
    <source>
        <strain evidence="6">DSM 3669</strain>
    </source>
</reference>
<dbReference type="Gene3D" id="3.30.450.90">
    <property type="match status" value="1"/>
</dbReference>
<dbReference type="Gene3D" id="3.30.300.160">
    <property type="entry name" value="Type II secretion system, protein E, N-terminal domain"/>
    <property type="match status" value="1"/>
</dbReference>
<dbReference type="EMBL" id="FOYM01000008">
    <property type="protein sequence ID" value="SFR02794.1"/>
    <property type="molecule type" value="Genomic_DNA"/>
</dbReference>
<dbReference type="Proteomes" id="UP000199584">
    <property type="component" value="Unassembled WGS sequence"/>
</dbReference>
<dbReference type="InterPro" id="IPR007831">
    <property type="entry name" value="T2SS_GspE_N"/>
</dbReference>
<dbReference type="FunFam" id="3.30.450.90:FF:000001">
    <property type="entry name" value="Type II secretion system ATPase GspE"/>
    <property type="match status" value="1"/>
</dbReference>
<dbReference type="InterPro" id="IPR027417">
    <property type="entry name" value="P-loop_NTPase"/>
</dbReference>
<sequence length="559" mass="61728">MKTNQRKRLGEILVAAGALTEEQLNEALARQRTTGQRLGEILLEDGYITQQDLTRVLEEQLGIESINLKQTAVDPKTARLIPENLARRHVVIPVQVAQGRLHLAMRDPLDQVAIQDVRLLVQMPVIPLLATREDIVASIDRVFSQASAARAASDFIQAQGGVPEGLDDAGLDINAAPIVRMVNSIVENAVRSGASDVHIEPEQDRMRVRIRVDGVLRESLATGVKVHGAVTSRVKVMAGLNISERRVPQDGRIMIQVDHRDIDLRVSTMPTTYGEKIVMRILDRAGFLVEKENLGLGSGDIDRFNRLVGKPYGIILVTGPTGSGKTTTLYAMLAELNDDEKNIITLEDPVELDMRGINQTQINIRAGLTFAAGLRAILRQDPDIVMVGEIRDSETAEIAARAALTGHLVLSTLHTNDAPGAVARLVDMGVEPFLLSSSLVGVVAQRLVRKICPECRERYEAGEREKNILRCVPEKPLLLARGRGCDYCHQTGYRGRTGIFEIMEVDKEHRLLIDKKASAEELRDVAVKHGMVPLWEDARRKVLDGITTLEEMLRVTYTT</sequence>
<dbReference type="Pfam" id="PF05157">
    <property type="entry name" value="MshEN"/>
    <property type="match status" value="1"/>
</dbReference>
<evidence type="ECO:0000256" key="3">
    <source>
        <dbReference type="ARBA" id="ARBA00022840"/>
    </source>
</evidence>
<dbReference type="InterPro" id="IPR003593">
    <property type="entry name" value="AAA+_ATPase"/>
</dbReference>
<evidence type="ECO:0000313" key="5">
    <source>
        <dbReference type="EMBL" id="SFR02794.1"/>
    </source>
</evidence>
<dbReference type="PANTHER" id="PTHR30258:SF3">
    <property type="entry name" value="SLL1921 PROTEIN"/>
    <property type="match status" value="1"/>
</dbReference>
<dbReference type="SUPFAM" id="SSF160246">
    <property type="entry name" value="EspE N-terminal domain-like"/>
    <property type="match status" value="1"/>
</dbReference>
<evidence type="ECO:0000313" key="6">
    <source>
        <dbReference type="Proteomes" id="UP000199584"/>
    </source>
</evidence>
<dbReference type="PANTHER" id="PTHR30258">
    <property type="entry name" value="TYPE II SECRETION SYSTEM PROTEIN GSPE-RELATED"/>
    <property type="match status" value="1"/>
</dbReference>
<dbReference type="InterPro" id="IPR037257">
    <property type="entry name" value="T2SS_E_N_sf"/>
</dbReference>
<dbReference type="SMART" id="SM00382">
    <property type="entry name" value="AAA"/>
    <property type="match status" value="1"/>
</dbReference>
<protein>
    <submittedName>
        <fullName evidence="5">Type II secretion system protein E (GspE)</fullName>
    </submittedName>
</protein>
<dbReference type="Gene3D" id="3.40.50.300">
    <property type="entry name" value="P-loop containing nucleotide triphosphate hydrolases"/>
    <property type="match status" value="1"/>
</dbReference>
<dbReference type="AlphaFoldDB" id="A0A1I6DBH5"/>
<accession>A0A1I6DBH5</accession>
<dbReference type="FunFam" id="3.40.50.300:FF:000398">
    <property type="entry name" value="Type IV pilus assembly ATPase PilB"/>
    <property type="match status" value="1"/>
</dbReference>
<dbReference type="GO" id="GO:0005524">
    <property type="term" value="F:ATP binding"/>
    <property type="evidence" value="ECO:0007669"/>
    <property type="project" value="UniProtKB-KW"/>
</dbReference>
<name>A0A1I6DBH5_9FIRM</name>
<dbReference type="STRING" id="39060.SAMN05660706_10867"/>
<dbReference type="Pfam" id="PF00437">
    <property type="entry name" value="T2SSE"/>
    <property type="match status" value="1"/>
</dbReference>
<dbReference type="InterPro" id="IPR001482">
    <property type="entry name" value="T2SS/T4SS_dom"/>
</dbReference>
<dbReference type="GO" id="GO:0005886">
    <property type="term" value="C:plasma membrane"/>
    <property type="evidence" value="ECO:0007669"/>
    <property type="project" value="TreeGrafter"/>
</dbReference>
<feature type="domain" description="Bacterial type II secretion system protein E" evidence="4">
    <location>
        <begin position="378"/>
        <end position="392"/>
    </location>
</feature>
<comment type="similarity">
    <text evidence="1">Belongs to the GSP E family.</text>
</comment>
<evidence type="ECO:0000256" key="2">
    <source>
        <dbReference type="ARBA" id="ARBA00022741"/>
    </source>
</evidence>
<evidence type="ECO:0000256" key="1">
    <source>
        <dbReference type="ARBA" id="ARBA00006611"/>
    </source>
</evidence>
<gene>
    <name evidence="5" type="ORF">SAMN05660706_10867</name>
</gene>
<organism evidence="5 6">
    <name type="scientific">Desulfoscipio geothermicus DSM 3669</name>
    <dbReference type="NCBI Taxonomy" id="1121426"/>
    <lineage>
        <taxon>Bacteria</taxon>
        <taxon>Bacillati</taxon>
        <taxon>Bacillota</taxon>
        <taxon>Clostridia</taxon>
        <taxon>Eubacteriales</taxon>
        <taxon>Desulfallaceae</taxon>
        <taxon>Desulfoscipio</taxon>
    </lineage>
</organism>
<dbReference type="CDD" id="cd01129">
    <property type="entry name" value="PulE-GspE-like"/>
    <property type="match status" value="1"/>
</dbReference>
<keyword evidence="2" id="KW-0547">Nucleotide-binding</keyword>